<dbReference type="GO" id="GO:0071944">
    <property type="term" value="C:cell periphery"/>
    <property type="evidence" value="ECO:0007669"/>
    <property type="project" value="UniProtKB-ARBA"/>
</dbReference>
<evidence type="ECO:0000256" key="5">
    <source>
        <dbReference type="SAM" id="MobiDB-lite"/>
    </source>
</evidence>
<comment type="subcellular location">
    <subcellularLocation>
        <location evidence="1">Membrane</location>
        <topology evidence="1">Single-pass membrane protein</topology>
    </subcellularLocation>
</comment>
<accession>A0A9P4QYF5</accession>
<feature type="region of interest" description="Disordered" evidence="5">
    <location>
        <begin position="479"/>
        <end position="522"/>
    </location>
</feature>
<gene>
    <name evidence="7" type="ORF">EJ04DRAFT_522385</name>
</gene>
<feature type="transmembrane region" description="Helical" evidence="6">
    <location>
        <begin position="415"/>
        <end position="438"/>
    </location>
</feature>
<dbReference type="EMBL" id="ML996130">
    <property type="protein sequence ID" value="KAF2735917.1"/>
    <property type="molecule type" value="Genomic_DNA"/>
</dbReference>
<feature type="region of interest" description="Disordered" evidence="5">
    <location>
        <begin position="392"/>
        <end position="412"/>
    </location>
</feature>
<organism evidence="7 8">
    <name type="scientific">Polyplosphaeria fusca</name>
    <dbReference type="NCBI Taxonomy" id="682080"/>
    <lineage>
        <taxon>Eukaryota</taxon>
        <taxon>Fungi</taxon>
        <taxon>Dikarya</taxon>
        <taxon>Ascomycota</taxon>
        <taxon>Pezizomycotina</taxon>
        <taxon>Dothideomycetes</taxon>
        <taxon>Pleosporomycetidae</taxon>
        <taxon>Pleosporales</taxon>
        <taxon>Tetraplosphaeriaceae</taxon>
        <taxon>Polyplosphaeria</taxon>
    </lineage>
</organism>
<dbReference type="SUPFAM" id="SSF50965">
    <property type="entry name" value="Galactose oxidase, central domain"/>
    <property type="match status" value="1"/>
</dbReference>
<keyword evidence="2 6" id="KW-0812">Transmembrane</keyword>
<comment type="caution">
    <text evidence="7">The sequence shown here is derived from an EMBL/GenBank/DDBJ whole genome shotgun (WGS) entry which is preliminary data.</text>
</comment>
<dbReference type="InterPro" id="IPR015915">
    <property type="entry name" value="Kelch-typ_b-propeller"/>
</dbReference>
<evidence type="ECO:0000313" key="7">
    <source>
        <dbReference type="EMBL" id="KAF2735917.1"/>
    </source>
</evidence>
<evidence type="ECO:0008006" key="9">
    <source>
        <dbReference type="Google" id="ProtNLM"/>
    </source>
</evidence>
<evidence type="ECO:0000256" key="2">
    <source>
        <dbReference type="ARBA" id="ARBA00022692"/>
    </source>
</evidence>
<dbReference type="OrthoDB" id="10251809at2759"/>
<sequence length="522" mass="55957">MPVTGANHYLRIVDFTSERDLSDSSILTAHDIPSNITIFFDGTFWVDSGTAYVIGGWVDTNPWISRDGSILPNNATVFRGDTVFKYEIDQDNWTIDTADHSDNSSVTNSFCCGSFAYNAGNKRAYFYAGTTATGPTDQWAFGNKDLLTFDTPSFRWTNVSTNEQVTPEVNIIGGSFVFLPGTESTTGGIGVLIGGVDLNKESNEPLRSVLVYDSATDSWYRQSTTAEGDFPSSRWHFCAVAASASDNSSHSIYVYGGEALVRGQNASSEIWILSVPSFHWLLVDVDSEPRKHAGCTTVAERYMLTYGGQVGGYYSDESLVPCDQENYGLRLFDLSTLAWTTHYGGPASDTQKYSVPKLVYDVIGGNEQGGATQTAPSDGFNTPGLQSLFQAAPGAMSTSTSTTSPSTSSKSNTGAIAGGVVGGVAGVALIVGAVIYLLRRKNKLRALNAGETKTDDVAKYASGATGVFEVEAQPIRPKELAGDSQWHASNKQQISEKRGNGMADTYSHFASTEIGSVSPGER</sequence>
<dbReference type="Proteomes" id="UP000799444">
    <property type="component" value="Unassembled WGS sequence"/>
</dbReference>
<keyword evidence="3 6" id="KW-1133">Transmembrane helix</keyword>
<reference evidence="7" key="1">
    <citation type="journal article" date="2020" name="Stud. Mycol.">
        <title>101 Dothideomycetes genomes: a test case for predicting lifestyles and emergence of pathogens.</title>
        <authorList>
            <person name="Haridas S."/>
            <person name="Albert R."/>
            <person name="Binder M."/>
            <person name="Bloem J."/>
            <person name="Labutti K."/>
            <person name="Salamov A."/>
            <person name="Andreopoulos B."/>
            <person name="Baker S."/>
            <person name="Barry K."/>
            <person name="Bills G."/>
            <person name="Bluhm B."/>
            <person name="Cannon C."/>
            <person name="Castanera R."/>
            <person name="Culley D."/>
            <person name="Daum C."/>
            <person name="Ezra D."/>
            <person name="Gonzalez J."/>
            <person name="Henrissat B."/>
            <person name="Kuo A."/>
            <person name="Liang C."/>
            <person name="Lipzen A."/>
            <person name="Lutzoni F."/>
            <person name="Magnuson J."/>
            <person name="Mondo S."/>
            <person name="Nolan M."/>
            <person name="Ohm R."/>
            <person name="Pangilinan J."/>
            <person name="Park H.-J."/>
            <person name="Ramirez L."/>
            <person name="Alfaro M."/>
            <person name="Sun H."/>
            <person name="Tritt A."/>
            <person name="Yoshinaga Y."/>
            <person name="Zwiers L.-H."/>
            <person name="Turgeon B."/>
            <person name="Goodwin S."/>
            <person name="Spatafora J."/>
            <person name="Crous P."/>
            <person name="Grigoriev I."/>
        </authorList>
    </citation>
    <scope>NUCLEOTIDE SEQUENCE</scope>
    <source>
        <strain evidence="7">CBS 125425</strain>
    </source>
</reference>
<keyword evidence="8" id="KW-1185">Reference proteome</keyword>
<dbReference type="AlphaFoldDB" id="A0A9P4QYF5"/>
<feature type="compositionally biased region" description="Low complexity" evidence="5">
    <location>
        <begin position="397"/>
        <end position="412"/>
    </location>
</feature>
<name>A0A9P4QYF5_9PLEO</name>
<evidence type="ECO:0000256" key="4">
    <source>
        <dbReference type="ARBA" id="ARBA00023136"/>
    </source>
</evidence>
<evidence type="ECO:0000256" key="1">
    <source>
        <dbReference type="ARBA" id="ARBA00004167"/>
    </source>
</evidence>
<evidence type="ECO:0000256" key="6">
    <source>
        <dbReference type="SAM" id="Phobius"/>
    </source>
</evidence>
<dbReference type="PANTHER" id="PTHR15549:SF27">
    <property type="entry name" value="CHITIN-BINDING TYPE-1 DOMAIN-CONTAINING PROTEIN"/>
    <property type="match status" value="1"/>
</dbReference>
<proteinExistence type="predicted"/>
<evidence type="ECO:0000256" key="3">
    <source>
        <dbReference type="ARBA" id="ARBA00022989"/>
    </source>
</evidence>
<keyword evidence="4 6" id="KW-0472">Membrane</keyword>
<dbReference type="PANTHER" id="PTHR15549">
    <property type="entry name" value="PAIRED IMMUNOGLOBULIN-LIKE TYPE 2 RECEPTOR"/>
    <property type="match status" value="1"/>
</dbReference>
<evidence type="ECO:0000313" key="8">
    <source>
        <dbReference type="Proteomes" id="UP000799444"/>
    </source>
</evidence>
<protein>
    <recommendedName>
        <fullName evidence="9">Kelch repeat protein</fullName>
    </recommendedName>
</protein>
<dbReference type="Gene3D" id="2.120.10.80">
    <property type="entry name" value="Kelch-type beta propeller"/>
    <property type="match status" value="1"/>
</dbReference>
<dbReference type="GO" id="GO:0016020">
    <property type="term" value="C:membrane"/>
    <property type="evidence" value="ECO:0007669"/>
    <property type="project" value="UniProtKB-SubCell"/>
</dbReference>
<dbReference type="InterPro" id="IPR051694">
    <property type="entry name" value="Immunoregulatory_rcpt-like"/>
</dbReference>
<dbReference type="InterPro" id="IPR011043">
    <property type="entry name" value="Gal_Oxase/kelch_b-propeller"/>
</dbReference>